<dbReference type="AlphaFoldDB" id="A0A4R8WS00"/>
<evidence type="ECO:0000313" key="2">
    <source>
        <dbReference type="Proteomes" id="UP000298412"/>
    </source>
</evidence>
<dbReference type="RefSeq" id="WP_134566989.1">
    <property type="nucleotide sequence ID" value="NZ_SOFP01000046.1"/>
</dbReference>
<dbReference type="Proteomes" id="UP000298412">
    <property type="component" value="Unassembled WGS sequence"/>
</dbReference>
<accession>A0A4R8WS00</accession>
<dbReference type="EMBL" id="SOFP01000046">
    <property type="protein sequence ID" value="TFC15245.1"/>
    <property type="molecule type" value="Genomic_DNA"/>
</dbReference>
<protein>
    <submittedName>
        <fullName evidence="1">Uncharacterized protein</fullName>
    </submittedName>
</protein>
<proteinExistence type="predicted"/>
<sequence length="243" mass="26726">MTEISTELREALLREMRSSLRATTERKVKRERPVLVLELGSPVYDEVESLLGSGAGRASRGDHAITPDARAVLIVEPVHPVYDEVEFLIGNDAERVSLGAVATAMFEYQAGAITRGQVAERSPEVDVRPVHSVTKNRTAIDVRLLVFGDDDCTEFTGEALHRRTLVDAVPRAGESFVPGQLTGFAAQRTVVHHVEHAPFAHYSDEPTVGVVLHLSAVAESDSWRRERQGRLRADGWQALASRT</sequence>
<gene>
    <name evidence="1" type="ORF">E3O19_08945</name>
</gene>
<name>A0A4R8WS00_9MICO</name>
<reference evidence="1 2" key="1">
    <citation type="submission" date="2019-03" db="EMBL/GenBank/DDBJ databases">
        <title>Genomics of glacier-inhabiting Cryobacterium strains.</title>
        <authorList>
            <person name="Liu Q."/>
            <person name="Xin Y.-H."/>
        </authorList>
    </citation>
    <scope>NUCLEOTIDE SEQUENCE [LARGE SCALE GENOMIC DNA]</scope>
    <source>
        <strain evidence="1 2">MDT1-3</strain>
    </source>
</reference>
<evidence type="ECO:0000313" key="1">
    <source>
        <dbReference type="EMBL" id="TFC15245.1"/>
    </source>
</evidence>
<keyword evidence="2" id="KW-1185">Reference proteome</keyword>
<dbReference type="OrthoDB" id="5110668at2"/>
<comment type="caution">
    <text evidence="1">The sequence shown here is derived from an EMBL/GenBank/DDBJ whole genome shotgun (WGS) entry which is preliminary data.</text>
</comment>
<organism evidence="1 2">
    <name type="scientific">Cryobacterium algoritolerans</name>
    <dbReference type="NCBI Taxonomy" id="1259184"/>
    <lineage>
        <taxon>Bacteria</taxon>
        <taxon>Bacillati</taxon>
        <taxon>Actinomycetota</taxon>
        <taxon>Actinomycetes</taxon>
        <taxon>Micrococcales</taxon>
        <taxon>Microbacteriaceae</taxon>
        <taxon>Cryobacterium</taxon>
    </lineage>
</organism>